<dbReference type="OMA" id="FYWDARH"/>
<dbReference type="AlphaFoldDB" id="F6Q762"/>
<sequence>DIKSNLKEAIVEFLINMIRTVIGGVIYCALLACVYIPLYCIGFLLIKKTLLVQKLRLWTKIGRTQAKLGLVSRRSRVSDVSQSSTEEEIDFLTHRSLAYLHRMTLWTPGEIVNTFLRKQKVPLISDKQLAYVIMSTVFAHSVAWDKERAMFRLLLEGFEDLFLFQGFYWDARHVLVSPDGKKIIIQVDGGNEFHSDDERHKADYDLAKLHVQVCLSYFAPGLSHNHVHFVFPSAVCVLGKKLLNRKGALYKLLSPHFRFTERINYQALRVGKATNNKRSLDRLFFLWQSFPVTKEQFLEGVARKCKKHYMDKG</sequence>
<organism evidence="2 3">
    <name type="scientific">Ciona intestinalis</name>
    <name type="common">Transparent sea squirt</name>
    <name type="synonym">Ascidia intestinalis</name>
    <dbReference type="NCBI Taxonomy" id="7719"/>
    <lineage>
        <taxon>Eukaryota</taxon>
        <taxon>Metazoa</taxon>
        <taxon>Chordata</taxon>
        <taxon>Tunicata</taxon>
        <taxon>Ascidiacea</taxon>
        <taxon>Phlebobranchia</taxon>
        <taxon>Cionidae</taxon>
        <taxon>Ciona</taxon>
    </lineage>
</organism>
<dbReference type="Proteomes" id="UP000008144">
    <property type="component" value="Unassembled WGS sequence"/>
</dbReference>
<dbReference type="Gene3D" id="1.20.245.10">
    <property type="entry name" value="Lipoxygenase-1, Domain 5"/>
    <property type="match status" value="1"/>
</dbReference>
<evidence type="ECO:0000313" key="2">
    <source>
        <dbReference type="Ensembl" id="ENSCINP00000001027.3"/>
    </source>
</evidence>
<reference evidence="2" key="3">
    <citation type="submission" date="2025-09" db="UniProtKB">
        <authorList>
            <consortium name="Ensembl"/>
        </authorList>
    </citation>
    <scope>IDENTIFICATION</scope>
</reference>
<keyword evidence="1" id="KW-0472">Membrane</keyword>
<reference evidence="2" key="2">
    <citation type="submission" date="2025-08" db="UniProtKB">
        <authorList>
            <consortium name="Ensembl"/>
        </authorList>
    </citation>
    <scope>IDENTIFICATION</scope>
</reference>
<dbReference type="GeneTree" id="ENSGT00390000001130"/>
<keyword evidence="1" id="KW-0812">Transmembrane</keyword>
<keyword evidence="1" id="KW-1133">Transmembrane helix</keyword>
<dbReference type="InParanoid" id="F6Q762"/>
<dbReference type="InterPro" id="IPR036226">
    <property type="entry name" value="LipOase_C_sf"/>
</dbReference>
<protein>
    <submittedName>
        <fullName evidence="2">Uncharacterized LOC100183334</fullName>
    </submittedName>
</protein>
<proteinExistence type="predicted"/>
<accession>F6Q762</accession>
<gene>
    <name evidence="2" type="primary">LOC100183334</name>
</gene>
<dbReference type="SUPFAM" id="SSF48484">
    <property type="entry name" value="Lipoxigenase"/>
    <property type="match status" value="1"/>
</dbReference>
<name>F6Q762_CIOIN</name>
<keyword evidence="3" id="KW-1185">Reference proteome</keyword>
<reference evidence="3" key="1">
    <citation type="journal article" date="2002" name="Science">
        <title>The draft genome of Ciona intestinalis: insights into chordate and vertebrate origins.</title>
        <authorList>
            <person name="Dehal P."/>
            <person name="Satou Y."/>
            <person name="Campbell R.K."/>
            <person name="Chapman J."/>
            <person name="Degnan B."/>
            <person name="De Tomaso A."/>
            <person name="Davidson B."/>
            <person name="Di Gregorio A."/>
            <person name="Gelpke M."/>
            <person name="Goodstein D.M."/>
            <person name="Harafuji N."/>
            <person name="Hastings K.E."/>
            <person name="Ho I."/>
            <person name="Hotta K."/>
            <person name="Huang W."/>
            <person name="Kawashima T."/>
            <person name="Lemaire P."/>
            <person name="Martinez D."/>
            <person name="Meinertzhagen I.A."/>
            <person name="Necula S."/>
            <person name="Nonaka M."/>
            <person name="Putnam N."/>
            <person name="Rash S."/>
            <person name="Saiga H."/>
            <person name="Satake M."/>
            <person name="Terry A."/>
            <person name="Yamada L."/>
            <person name="Wang H.G."/>
            <person name="Awazu S."/>
            <person name="Azumi K."/>
            <person name="Boore J."/>
            <person name="Branno M."/>
            <person name="Chin-Bow S."/>
            <person name="DeSantis R."/>
            <person name="Doyle S."/>
            <person name="Francino P."/>
            <person name="Keys D.N."/>
            <person name="Haga S."/>
            <person name="Hayashi H."/>
            <person name="Hino K."/>
            <person name="Imai K.S."/>
            <person name="Inaba K."/>
            <person name="Kano S."/>
            <person name="Kobayashi K."/>
            <person name="Kobayashi M."/>
            <person name="Lee B.I."/>
            <person name="Makabe K.W."/>
            <person name="Manohar C."/>
            <person name="Matassi G."/>
            <person name="Medina M."/>
            <person name="Mochizuki Y."/>
            <person name="Mount S."/>
            <person name="Morishita T."/>
            <person name="Miura S."/>
            <person name="Nakayama A."/>
            <person name="Nishizaka S."/>
            <person name="Nomoto H."/>
            <person name="Ohta F."/>
            <person name="Oishi K."/>
            <person name="Rigoutsos I."/>
            <person name="Sano M."/>
            <person name="Sasaki A."/>
            <person name="Sasakura Y."/>
            <person name="Shoguchi E."/>
            <person name="Shin-i T."/>
            <person name="Spagnuolo A."/>
            <person name="Stainier D."/>
            <person name="Suzuki M.M."/>
            <person name="Tassy O."/>
            <person name="Takatori N."/>
            <person name="Tokuoka M."/>
            <person name="Yagi K."/>
            <person name="Yoshizaki F."/>
            <person name="Wada S."/>
            <person name="Zhang C."/>
            <person name="Hyatt P.D."/>
            <person name="Larimer F."/>
            <person name="Detter C."/>
            <person name="Doggett N."/>
            <person name="Glavina T."/>
            <person name="Hawkins T."/>
            <person name="Richardson P."/>
            <person name="Lucas S."/>
            <person name="Kohara Y."/>
            <person name="Levine M."/>
            <person name="Satoh N."/>
            <person name="Rokhsar D.S."/>
        </authorList>
    </citation>
    <scope>NUCLEOTIDE SEQUENCE [LARGE SCALE GENOMIC DNA]</scope>
</reference>
<evidence type="ECO:0000256" key="1">
    <source>
        <dbReference type="SAM" id="Phobius"/>
    </source>
</evidence>
<evidence type="ECO:0000313" key="3">
    <source>
        <dbReference type="Proteomes" id="UP000008144"/>
    </source>
</evidence>
<feature type="transmembrane region" description="Helical" evidence="1">
    <location>
        <begin position="20"/>
        <end position="46"/>
    </location>
</feature>
<dbReference type="Ensembl" id="ENSCINT00000001027.3">
    <property type="protein sequence ID" value="ENSCINP00000001027.3"/>
    <property type="gene ID" value="ENSCING00000000556.3"/>
</dbReference>
<dbReference type="HOGENOM" id="CLU_083783_0_0_1"/>